<organism evidence="3">
    <name type="scientific">Blastobotrys adeninivorans</name>
    <name type="common">Yeast</name>
    <name type="synonym">Arxula adeninivorans</name>
    <dbReference type="NCBI Taxonomy" id="409370"/>
    <lineage>
        <taxon>Eukaryota</taxon>
        <taxon>Fungi</taxon>
        <taxon>Dikarya</taxon>
        <taxon>Ascomycota</taxon>
        <taxon>Saccharomycotina</taxon>
        <taxon>Dipodascomycetes</taxon>
        <taxon>Dipodascales</taxon>
        <taxon>Trichomonascaceae</taxon>
        <taxon>Blastobotrys</taxon>
    </lineage>
</organism>
<sequence>MLKELLITSPLLFVALYILYDQSRAARPADNQDNQDGHGQYEELAQDGVADGDQNAAPGYMEDMDQLEDEFDLEGDEEDMGEREGDDGSEGNQPGPSRRNRNRIVGAKKAKSLHRRDQIRAYNEYVRQRAQEEREAQRLWEEQYGDQIASEKAEREERNKRAERERQARLARAREEEEARLQAQQSSTSRLQSTIESRGQVQLRNEEDFSAAQRLANGTDLFIVGPDSDRWLVRVDDDQLKTMAKSIEASGFISFNDLAKQME</sequence>
<feature type="compositionally biased region" description="Basic and acidic residues" evidence="1">
    <location>
        <begin position="131"/>
        <end position="141"/>
    </location>
</feature>
<feature type="compositionally biased region" description="Basic and acidic residues" evidence="1">
    <location>
        <begin position="149"/>
        <end position="180"/>
    </location>
</feature>
<evidence type="ECO:0000256" key="1">
    <source>
        <dbReference type="SAM" id="MobiDB-lite"/>
    </source>
</evidence>
<feature type="compositionally biased region" description="Acidic residues" evidence="1">
    <location>
        <begin position="62"/>
        <end position="89"/>
    </location>
</feature>
<feature type="signal peptide" evidence="2">
    <location>
        <begin position="1"/>
        <end position="25"/>
    </location>
</feature>
<accession>A0A060TEH5</accession>
<dbReference type="EMBL" id="HG937694">
    <property type="protein sequence ID" value="CDP37262.1"/>
    <property type="molecule type" value="Genomic_DNA"/>
</dbReference>
<feature type="compositionally biased region" description="Basic residues" evidence="1">
    <location>
        <begin position="98"/>
        <end position="114"/>
    </location>
</feature>
<name>A0A060TEH5_BLAAD</name>
<feature type="region of interest" description="Disordered" evidence="1">
    <location>
        <begin position="28"/>
        <end position="116"/>
    </location>
</feature>
<evidence type="ECO:0000256" key="2">
    <source>
        <dbReference type="SAM" id="SignalP"/>
    </source>
</evidence>
<feature type="chain" id="PRO_5001588232" evidence="2">
    <location>
        <begin position="26"/>
        <end position="263"/>
    </location>
</feature>
<keyword evidence="2" id="KW-0732">Signal</keyword>
<reference evidence="3" key="1">
    <citation type="submission" date="2014-02" db="EMBL/GenBank/DDBJ databases">
        <authorList>
            <person name="Genoscope - CEA"/>
        </authorList>
    </citation>
    <scope>NUCLEOTIDE SEQUENCE</scope>
    <source>
        <strain evidence="3">LS3</strain>
    </source>
</reference>
<evidence type="ECO:0000313" key="3">
    <source>
        <dbReference type="EMBL" id="CDP37262.1"/>
    </source>
</evidence>
<gene>
    <name evidence="3" type="ORF">GNLVRS02_ARAD1D07480g</name>
</gene>
<protein>
    <submittedName>
        <fullName evidence="3">ARAD1D07480p</fullName>
    </submittedName>
</protein>
<feature type="compositionally biased region" description="Polar residues" evidence="1">
    <location>
        <begin position="186"/>
        <end position="199"/>
    </location>
</feature>
<proteinExistence type="predicted"/>
<reference evidence="3" key="2">
    <citation type="submission" date="2014-06" db="EMBL/GenBank/DDBJ databases">
        <title>The complete genome of Blastobotrys (Arxula) adeninivorans LS3 - a yeast of biotechnological interest.</title>
        <authorList>
            <person name="Kunze G."/>
            <person name="Gaillardin C."/>
            <person name="Czernicka M."/>
            <person name="Durrens P."/>
            <person name="Martin T."/>
            <person name="Boer E."/>
            <person name="Gabaldon T."/>
            <person name="Cruz J."/>
            <person name="Talla E."/>
            <person name="Marck C."/>
            <person name="Goffeau A."/>
            <person name="Barbe V."/>
            <person name="Baret P."/>
            <person name="Baronian K."/>
            <person name="Beier S."/>
            <person name="Bleykasten C."/>
            <person name="Bode R."/>
            <person name="Casaregola S."/>
            <person name="Despons L."/>
            <person name="Fairhead C."/>
            <person name="Giersberg M."/>
            <person name="Gierski P."/>
            <person name="Hahnel U."/>
            <person name="Hartmann A."/>
            <person name="Jankowska D."/>
            <person name="Jubin C."/>
            <person name="Jung P."/>
            <person name="Lafontaine I."/>
            <person name="Leh-Louis V."/>
            <person name="Lemaire M."/>
            <person name="Marcet-Houben M."/>
            <person name="Mascher M."/>
            <person name="Morel G."/>
            <person name="Richard G.-F."/>
            <person name="Riechen J."/>
            <person name="Sacerdot C."/>
            <person name="Sarkar A."/>
            <person name="Savel G."/>
            <person name="Schacherer J."/>
            <person name="Sherman D."/>
            <person name="Straub M.-L."/>
            <person name="Stein N."/>
            <person name="Thierry A."/>
            <person name="Trautwein-Schult A."/>
            <person name="Westhof E."/>
            <person name="Worch S."/>
            <person name="Dujon B."/>
            <person name="Souciet J.-L."/>
            <person name="Wincker P."/>
            <person name="Scholz U."/>
            <person name="Neuveglise N."/>
        </authorList>
    </citation>
    <scope>NUCLEOTIDE SEQUENCE</scope>
    <source>
        <strain evidence="3">LS3</strain>
    </source>
</reference>
<feature type="region of interest" description="Disordered" evidence="1">
    <location>
        <begin position="131"/>
        <end position="199"/>
    </location>
</feature>
<dbReference type="AlphaFoldDB" id="A0A060TEH5"/>